<dbReference type="Gene3D" id="2.20.28.10">
    <property type="match status" value="1"/>
</dbReference>
<dbReference type="PROSITE" id="PS50903">
    <property type="entry name" value="RUBREDOXIN_LIKE"/>
    <property type="match status" value="1"/>
</dbReference>
<keyword evidence="3" id="KW-0479">Metal-binding</keyword>
<dbReference type="RefSeq" id="WP_264807959.1">
    <property type="nucleotide sequence ID" value="NZ_CP110226.1"/>
</dbReference>
<dbReference type="Pfam" id="PF00301">
    <property type="entry name" value="Rubredoxin"/>
    <property type="match status" value="1"/>
</dbReference>
<dbReference type="InterPro" id="IPR050526">
    <property type="entry name" value="Rubredoxin_ET"/>
</dbReference>
<dbReference type="PANTHER" id="PTHR47627:SF1">
    <property type="entry name" value="RUBREDOXIN-1-RELATED"/>
    <property type="match status" value="1"/>
</dbReference>
<organism evidence="7 8">
    <name type="scientific">Algoriphagus halophytocola</name>
    <dbReference type="NCBI Taxonomy" id="2991499"/>
    <lineage>
        <taxon>Bacteria</taxon>
        <taxon>Pseudomonadati</taxon>
        <taxon>Bacteroidota</taxon>
        <taxon>Cytophagia</taxon>
        <taxon>Cytophagales</taxon>
        <taxon>Cyclobacteriaceae</taxon>
        <taxon>Algoriphagus</taxon>
    </lineage>
</organism>
<dbReference type="CDD" id="cd00730">
    <property type="entry name" value="rubredoxin"/>
    <property type="match status" value="1"/>
</dbReference>
<keyword evidence="8" id="KW-1185">Reference proteome</keyword>
<dbReference type="Proteomes" id="UP001163156">
    <property type="component" value="Chromosome"/>
</dbReference>
<dbReference type="InterPro" id="IPR024934">
    <property type="entry name" value="Rubredoxin-like_dom"/>
</dbReference>
<comment type="cofactor">
    <cofactor evidence="1">
        <name>Fe(3+)</name>
        <dbReference type="ChEBI" id="CHEBI:29034"/>
    </cofactor>
</comment>
<dbReference type="SUPFAM" id="SSF55124">
    <property type="entry name" value="Nitrite/Sulfite reductase N-terminal domain-like"/>
    <property type="match status" value="1"/>
</dbReference>
<dbReference type="SUPFAM" id="SSF57802">
    <property type="entry name" value="Rubredoxin-like"/>
    <property type="match status" value="1"/>
</dbReference>
<evidence type="ECO:0000313" key="7">
    <source>
        <dbReference type="EMBL" id="UZD21487.1"/>
    </source>
</evidence>
<dbReference type="EMBL" id="CP110226">
    <property type="protein sequence ID" value="UZD21487.1"/>
    <property type="molecule type" value="Genomic_DNA"/>
</dbReference>
<evidence type="ECO:0000256" key="2">
    <source>
        <dbReference type="ARBA" id="ARBA00022448"/>
    </source>
</evidence>
<dbReference type="InterPro" id="IPR036136">
    <property type="entry name" value="Nit/Sulf_reduc_fer-like_dom_sf"/>
</dbReference>
<name>A0ABY6MGD3_9BACT</name>
<sequence>MKQTFSRVIVKGGVLSPAELKQILELGESAGLDTISLGSRQDILFIKDDDSLKIDAQEKFQFVSPEEIGSENIVSSYASADIFPNTPWLTGDRYLYILENFRQQPHLKINITDPKQRLVPLFTGHLNFIASAHEDYWYLYVRLPDWEENQMYPALIYSWDIAKVAAAIEDILQEESETAEVLFELVNDAVDSNNRTVDKPLEVPFYPFPYYEGINRVGDDRYWLGLYWRNNKYYIDFLKVLCDLCADSKIGKISITPWKSIIIKGIPENSKIEWERLLGRYGINVRHSMLELNWHLPVNNKAALKLKEYLVENFDKRDISTYGLTFGITDYTRKAYYFTSIIIEKNQPPVGLDGVKIRDTYNLLYAKNFDPNTQQYIVHVQEVDKAELPRLLIELSKMYFEQLGKKPVESKKSISPKETIKTEAYQCTDCLTVYDPKYGDESQHIEAMTTFEDLPEDYHCSLCEAPKSNFVKRVFEKEVD</sequence>
<gene>
    <name evidence="7" type="ORF">OM944_12520</name>
</gene>
<keyword evidence="5" id="KW-0408">Iron</keyword>
<evidence type="ECO:0000256" key="5">
    <source>
        <dbReference type="ARBA" id="ARBA00023004"/>
    </source>
</evidence>
<feature type="domain" description="Rubredoxin-like" evidence="6">
    <location>
        <begin position="422"/>
        <end position="473"/>
    </location>
</feature>
<accession>A0ABY6MGD3</accession>
<keyword evidence="4" id="KW-0249">Electron transport</keyword>
<evidence type="ECO:0000256" key="3">
    <source>
        <dbReference type="ARBA" id="ARBA00022723"/>
    </source>
</evidence>
<dbReference type="PANTHER" id="PTHR47627">
    <property type="entry name" value="RUBREDOXIN"/>
    <property type="match status" value="1"/>
</dbReference>
<proteinExistence type="predicted"/>
<protein>
    <submittedName>
        <fullName evidence="7">Rubredoxin</fullName>
    </submittedName>
</protein>
<evidence type="ECO:0000256" key="4">
    <source>
        <dbReference type="ARBA" id="ARBA00022982"/>
    </source>
</evidence>
<evidence type="ECO:0000256" key="1">
    <source>
        <dbReference type="ARBA" id="ARBA00001965"/>
    </source>
</evidence>
<reference evidence="7" key="1">
    <citation type="submission" date="2022-10" db="EMBL/GenBank/DDBJ databases">
        <title>Algoriphagus sp. a novel bacteria isolate from halophytes salicornia europaea.</title>
        <authorList>
            <person name="Peng Y."/>
            <person name="Jiang L."/>
            <person name="Lee J."/>
        </authorList>
    </citation>
    <scope>NUCLEOTIDE SEQUENCE</scope>
    <source>
        <strain evidence="7">TR-M5</strain>
    </source>
</reference>
<evidence type="ECO:0000259" key="6">
    <source>
        <dbReference type="PROSITE" id="PS50903"/>
    </source>
</evidence>
<dbReference type="InterPro" id="IPR024935">
    <property type="entry name" value="Rubredoxin_dom"/>
</dbReference>
<keyword evidence="2" id="KW-0813">Transport</keyword>
<evidence type="ECO:0000313" key="8">
    <source>
        <dbReference type="Proteomes" id="UP001163156"/>
    </source>
</evidence>